<feature type="transmembrane region" description="Helical" evidence="1">
    <location>
        <begin position="71"/>
        <end position="92"/>
    </location>
</feature>
<dbReference type="RefSeq" id="WP_097023784.1">
    <property type="nucleotide sequence ID" value="NZ_OBQJ01000009.1"/>
</dbReference>
<name>A0A285VXG4_9GAMM</name>
<feature type="transmembrane region" description="Helical" evidence="1">
    <location>
        <begin position="99"/>
        <end position="116"/>
    </location>
</feature>
<accession>A0A285VXG4</accession>
<keyword evidence="1" id="KW-1133">Transmembrane helix</keyword>
<dbReference type="EMBL" id="OBQJ01000009">
    <property type="protein sequence ID" value="SOC57361.1"/>
    <property type="molecule type" value="Genomic_DNA"/>
</dbReference>
<evidence type="ECO:0000313" key="4">
    <source>
        <dbReference type="Proteomes" id="UP000219023"/>
    </source>
</evidence>
<feature type="transmembrane region" description="Helical" evidence="1">
    <location>
        <begin position="212"/>
        <end position="230"/>
    </location>
</feature>
<sequence>MLPRAYLKYSESPWVPLLKMWALFTLLIIAIAYFELDFRIADTVYTMEGGDWALSDFWLTKYVLHDIGRRFSIFLGVVVLVSIVTSFFVAAMKSLRRPLIYLFVSAALSALIVSSIKNSVNVACPWDLVRYGGGVPYVGFFQEWPSKFPDIACFPAGHASAGYAWIALYFFFDYLFASSKWRRLGAGVAMFMGLLFGIDQQVRGAHFFSHDLWTLMISFSVSRVLAYLFFGLSEKNNSAGNFVNP</sequence>
<feature type="domain" description="Phosphatidic acid phosphatase type 2/haloperoxidase" evidence="2">
    <location>
        <begin position="99"/>
        <end position="230"/>
    </location>
</feature>
<dbReference type="AlphaFoldDB" id="A0A285VXG4"/>
<gene>
    <name evidence="3" type="ORF">SAMN05421509_10952</name>
</gene>
<evidence type="ECO:0000313" key="3">
    <source>
        <dbReference type="EMBL" id="SOC57361.1"/>
    </source>
</evidence>
<protein>
    <submittedName>
        <fullName evidence="3">Membrane-associated enzyme, PAP2 (Acid phosphatase) superfamily</fullName>
    </submittedName>
</protein>
<dbReference type="OrthoDB" id="7348799at2"/>
<organism evidence="3 4">
    <name type="scientific">Chromohalobacter canadensis</name>
    <dbReference type="NCBI Taxonomy" id="141389"/>
    <lineage>
        <taxon>Bacteria</taxon>
        <taxon>Pseudomonadati</taxon>
        <taxon>Pseudomonadota</taxon>
        <taxon>Gammaproteobacteria</taxon>
        <taxon>Oceanospirillales</taxon>
        <taxon>Halomonadaceae</taxon>
        <taxon>Chromohalobacter</taxon>
    </lineage>
</organism>
<dbReference type="CDD" id="cd03396">
    <property type="entry name" value="PAP2_like_6"/>
    <property type="match status" value="1"/>
</dbReference>
<feature type="transmembrane region" description="Helical" evidence="1">
    <location>
        <begin position="12"/>
        <end position="34"/>
    </location>
</feature>
<reference evidence="3 4" key="1">
    <citation type="submission" date="2017-08" db="EMBL/GenBank/DDBJ databases">
        <authorList>
            <person name="de Groot N.N."/>
        </authorList>
    </citation>
    <scope>NUCLEOTIDE SEQUENCE [LARGE SCALE GENOMIC DNA]</scope>
    <source>
        <strain evidence="3 4">USBA 855</strain>
    </source>
</reference>
<keyword evidence="1" id="KW-0472">Membrane</keyword>
<feature type="transmembrane region" description="Helical" evidence="1">
    <location>
        <begin position="184"/>
        <end position="200"/>
    </location>
</feature>
<dbReference type="Proteomes" id="UP000219023">
    <property type="component" value="Unassembled WGS sequence"/>
</dbReference>
<evidence type="ECO:0000259" key="2">
    <source>
        <dbReference type="Pfam" id="PF01569"/>
    </source>
</evidence>
<feature type="transmembrane region" description="Helical" evidence="1">
    <location>
        <begin position="154"/>
        <end position="172"/>
    </location>
</feature>
<keyword evidence="1" id="KW-0812">Transmembrane</keyword>
<evidence type="ECO:0000256" key="1">
    <source>
        <dbReference type="SAM" id="Phobius"/>
    </source>
</evidence>
<proteinExistence type="predicted"/>
<dbReference type="SUPFAM" id="SSF48317">
    <property type="entry name" value="Acid phosphatase/Vanadium-dependent haloperoxidase"/>
    <property type="match status" value="1"/>
</dbReference>
<dbReference type="Pfam" id="PF01569">
    <property type="entry name" value="PAP2"/>
    <property type="match status" value="1"/>
</dbReference>
<dbReference type="InterPro" id="IPR036938">
    <property type="entry name" value="PAP2/HPO_sf"/>
</dbReference>
<dbReference type="InterPro" id="IPR000326">
    <property type="entry name" value="PAP2/HPO"/>
</dbReference>